<dbReference type="PANTHER" id="PTHR46401">
    <property type="entry name" value="GLYCOSYLTRANSFERASE WBBK-RELATED"/>
    <property type="match status" value="1"/>
</dbReference>
<organism evidence="2 3">
    <name type="scientific">Cupriavidus cauae</name>
    <dbReference type="NCBI Taxonomy" id="2608999"/>
    <lineage>
        <taxon>Bacteria</taxon>
        <taxon>Pseudomonadati</taxon>
        <taxon>Pseudomonadota</taxon>
        <taxon>Betaproteobacteria</taxon>
        <taxon>Burkholderiales</taxon>
        <taxon>Burkholderiaceae</taxon>
        <taxon>Cupriavidus</taxon>
    </lineage>
</organism>
<proteinExistence type="predicted"/>
<dbReference type="Pfam" id="PF00534">
    <property type="entry name" value="Glycos_transf_1"/>
    <property type="match status" value="1"/>
</dbReference>
<comment type="caution">
    <text evidence="2">The sequence shown here is derived from an EMBL/GenBank/DDBJ whole genome shotgun (WGS) entry which is preliminary data.</text>
</comment>
<dbReference type="PANTHER" id="PTHR46401:SF8">
    <property type="entry name" value="BLL6006 PROTEIN"/>
    <property type="match status" value="1"/>
</dbReference>
<dbReference type="Gene3D" id="3.40.50.2000">
    <property type="entry name" value="Glycogen Phosphorylase B"/>
    <property type="match status" value="1"/>
</dbReference>
<evidence type="ECO:0000313" key="2">
    <source>
        <dbReference type="EMBL" id="KAA6126958.1"/>
    </source>
</evidence>
<sequence length="397" mass="44246">MPNGSRQCAMTRVGFVFAFQDRGWLGGISYFRNLLWALHTLPGRTIDPVILTGERTPADLLEGMPPLPVHRTALLDRRRPWWYVRKACQVASGTDLLLARYLARNGIAVLSHHNPLGPRAGVPTLGWIPDFQHLHLPQMFSAEEIAMRDRLFASLCQGSARVLVSSHAACRDLQRCFPAQAHRARVLQFVANMNPLAPAPPVSELERRYGFRGPYFHLPNQLWQHKNHGIVVEALRLLKQRGIEALVLSTGQTADHRQPGYGQRLLGSVAEAGLQRNFRFLGVVPHGDLAGLMRGAAALINPSRFEGWSTTVEEARSLNKPILLSDIEVHREQAPPRGVFFAPDDAPALADAMAQALACPASSERDAEQARLARDDLARRRRRFAETYQQIVMELSA</sequence>
<keyword evidence="3" id="KW-1185">Reference proteome</keyword>
<protein>
    <submittedName>
        <fullName evidence="2">Glycosyltransferase family 4 protein</fullName>
    </submittedName>
</protein>
<name>A0A5M8AT20_9BURK</name>
<accession>A0A5M8AT20</accession>
<dbReference type="AlphaFoldDB" id="A0A5M8AT20"/>
<dbReference type="CDD" id="cd03809">
    <property type="entry name" value="GT4_MtfB-like"/>
    <property type="match status" value="1"/>
</dbReference>
<feature type="domain" description="Glycosyl transferase family 1" evidence="1">
    <location>
        <begin position="220"/>
        <end position="371"/>
    </location>
</feature>
<reference evidence="2 3" key="1">
    <citation type="submission" date="2019-09" db="EMBL/GenBank/DDBJ databases">
        <title>Isolation of a novel species in the genus Cupriavidus from patients with sepsis using whole genome sequencing.</title>
        <authorList>
            <person name="Kweon O.J."/>
            <person name="Lee M.-K."/>
        </authorList>
    </citation>
    <scope>NUCLEOTIDE SEQUENCE [LARGE SCALE GENOMIC DNA]</scope>
    <source>
        <strain evidence="2 3">MKL-01</strain>
    </source>
</reference>
<gene>
    <name evidence="2" type="ORF">F1599_08915</name>
</gene>
<evidence type="ECO:0000313" key="3">
    <source>
        <dbReference type="Proteomes" id="UP000324324"/>
    </source>
</evidence>
<keyword evidence="2" id="KW-0808">Transferase</keyword>
<evidence type="ECO:0000259" key="1">
    <source>
        <dbReference type="Pfam" id="PF00534"/>
    </source>
</evidence>
<dbReference type="Proteomes" id="UP000324324">
    <property type="component" value="Unassembled WGS sequence"/>
</dbReference>
<dbReference type="SUPFAM" id="SSF53756">
    <property type="entry name" value="UDP-Glycosyltransferase/glycogen phosphorylase"/>
    <property type="match status" value="1"/>
</dbReference>
<dbReference type="EMBL" id="VWRN01000026">
    <property type="protein sequence ID" value="KAA6126958.1"/>
    <property type="molecule type" value="Genomic_DNA"/>
</dbReference>
<dbReference type="GO" id="GO:0016757">
    <property type="term" value="F:glycosyltransferase activity"/>
    <property type="evidence" value="ECO:0007669"/>
    <property type="project" value="InterPro"/>
</dbReference>
<dbReference type="InterPro" id="IPR001296">
    <property type="entry name" value="Glyco_trans_1"/>
</dbReference>